<evidence type="ECO:0000259" key="1">
    <source>
        <dbReference type="Pfam" id="PF22530"/>
    </source>
</evidence>
<proteinExistence type="predicted"/>
<dbReference type="Gene3D" id="3.30.420.240">
    <property type="match status" value="1"/>
</dbReference>
<reference evidence="2 3" key="1">
    <citation type="submission" date="2020-01" db="EMBL/GenBank/DDBJ databases">
        <title>Patterns of diversity and host range of bacteriophage communities associated with bean-nodulatin bacteria.</title>
        <authorList>
            <person name="Vann Cauwenberghe J."/>
            <person name="Santamaria R.I."/>
            <person name="Bustos P."/>
            <person name="Juarez S."/>
            <person name="Gonzalez V."/>
        </authorList>
    </citation>
    <scope>NUCLEOTIDE SEQUENCE [LARGE SCALE GENOMIC DNA]</scope>
    <source>
        <strain evidence="3">RHph</strain>
    </source>
</reference>
<feature type="domain" description="Terminase large subunit ribonuclease H-like" evidence="1">
    <location>
        <begin position="379"/>
        <end position="488"/>
    </location>
</feature>
<dbReference type="InterPro" id="IPR027417">
    <property type="entry name" value="P-loop_NTPase"/>
</dbReference>
<evidence type="ECO:0000313" key="3">
    <source>
        <dbReference type="Proteomes" id="UP000612125"/>
    </source>
</evidence>
<organism evidence="2 3">
    <name type="scientific">Rhizobium phage RHph_Y1_20</name>
    <dbReference type="NCBI Taxonomy" id="2509571"/>
    <lineage>
        <taxon>Viruses</taxon>
        <taxon>Duplodnaviria</taxon>
        <taxon>Heunggongvirae</taxon>
        <taxon>Uroviricota</taxon>
        <taxon>Caudoviricetes</taxon>
        <taxon>Autographivirales</taxon>
        <taxon>Dunnvirinae</taxon>
        <taxon>Tepoztlanvirus</taxon>
        <taxon>Tepoztlanvirus RHphY120</taxon>
    </lineage>
</organism>
<keyword evidence="3" id="KW-1185">Reference proteome</keyword>
<evidence type="ECO:0000313" key="2">
    <source>
        <dbReference type="EMBL" id="QIG68322.1"/>
    </source>
</evidence>
<dbReference type="Pfam" id="PF22530">
    <property type="entry name" value="Terminase-T7_RNaseH-like"/>
    <property type="match status" value="1"/>
</dbReference>
<name>A0A7S5QYJ8_9CAUD</name>
<dbReference type="InterPro" id="IPR054762">
    <property type="entry name" value="Gp19_RNaseH-like"/>
</dbReference>
<dbReference type="Gene3D" id="3.40.50.300">
    <property type="entry name" value="P-loop containing nucleotide triphosphate hydrolases"/>
    <property type="match status" value="1"/>
</dbReference>
<dbReference type="NCBIfam" id="NF033889">
    <property type="entry name" value="termin_lrg_T7"/>
    <property type="match status" value="1"/>
</dbReference>
<protein>
    <submittedName>
        <fullName evidence="2">Terminase large subunit protein</fullName>
    </submittedName>
</protein>
<dbReference type="EMBL" id="MN988488">
    <property type="protein sequence ID" value="QIG68322.1"/>
    <property type="molecule type" value="Genomic_DNA"/>
</dbReference>
<sequence length="610" mass="68332">MAVRETVEQALERWHSLELLQDHYREFEDFLRDVIEDLMGFNCSEVQVDIGNYIAHGPQYRMVQAQRGQAKTTIAAAYAVWRLIHNPKTRVLIISAGDTQATEIANWIIQIINNMDELECMRPDRSNGDRASVEAYDIHYSLKGAEKSPSVACIGITSNMQGKRADILLADDIESQKNGATPVQRDRLILLSKDFTSICKSGEIIYLGTPQTVDSVYNTLPARGYDIKIWPGRYPTPKELPEYAGHLAPYVAERLAANPALGEGGGAIGDRGQPVDPVLVNEAELTAKELDQGAAYFQLQYMLSTSLSDSNRFPLKLSQLRVTAFDRDNLIGPMTLNYARTDQNAIQQPMGWPTTIKDRVYRLQGVDDFAGLSGPYMYVDPAGGGQNADEIAVAITGFLAGRVFLLHIDGRTGGPTEENLRWLTELAKKWKVRTIGIEKNFGNGAFRLIWEPVLVQSHKCGIEEVWESGQKELRIIDILEPVINNGKLVVHEDLFREDIESIQRYPAADRNTYSVWLQLARITRDKGALIHDDRLDALASAVRFWVEALNADDEKARAAARADTFRKMMKDPLGTGRKPKALDHVLNASRGETVHNRQAPNALNKFKRKF</sequence>
<dbReference type="InterPro" id="IPR047987">
    <property type="entry name" value="Gp19-like_virus"/>
</dbReference>
<gene>
    <name evidence="2" type="ORF">EVB57_045</name>
</gene>
<dbReference type="SUPFAM" id="SSF52540">
    <property type="entry name" value="P-loop containing nucleoside triphosphate hydrolases"/>
    <property type="match status" value="1"/>
</dbReference>
<dbReference type="Proteomes" id="UP000612125">
    <property type="component" value="Segment"/>
</dbReference>
<accession>A0A7S5QYJ8</accession>